<dbReference type="InterPro" id="IPR046959">
    <property type="entry name" value="PRK1-6/SRF4-like"/>
</dbReference>
<dbReference type="GO" id="GO:0005524">
    <property type="term" value="F:ATP binding"/>
    <property type="evidence" value="ECO:0007669"/>
    <property type="project" value="InterPro"/>
</dbReference>
<evidence type="ECO:0000259" key="1">
    <source>
        <dbReference type="PROSITE" id="PS50011"/>
    </source>
</evidence>
<reference evidence="2 3" key="1">
    <citation type="submission" date="2021-09" db="EMBL/GenBank/DDBJ databases">
        <title>Genomic insights and catalytic innovation underlie evolution of tropane alkaloids biosynthesis.</title>
        <authorList>
            <person name="Wang Y.-J."/>
            <person name="Tian T."/>
            <person name="Huang J.-P."/>
            <person name="Huang S.-X."/>
        </authorList>
    </citation>
    <scope>NUCLEOTIDE SEQUENCE [LARGE SCALE GENOMIC DNA]</scope>
    <source>
        <strain evidence="2">KIB-2018</strain>
        <tissue evidence="2">Leaf</tissue>
    </source>
</reference>
<proteinExistence type="predicted"/>
<name>A0AAV8TFD2_9ROSI</name>
<dbReference type="GO" id="GO:0004672">
    <property type="term" value="F:protein kinase activity"/>
    <property type="evidence" value="ECO:0007669"/>
    <property type="project" value="InterPro"/>
</dbReference>
<gene>
    <name evidence="2" type="ORF">K2173_010349</name>
</gene>
<keyword evidence="3" id="KW-1185">Reference proteome</keyword>
<feature type="domain" description="Protein kinase" evidence="1">
    <location>
        <begin position="54"/>
        <end position="304"/>
    </location>
</feature>
<dbReference type="EMBL" id="JAIWQS010000005">
    <property type="protein sequence ID" value="KAJ8764884.1"/>
    <property type="molecule type" value="Genomic_DNA"/>
</dbReference>
<dbReference type="SUPFAM" id="SSF56112">
    <property type="entry name" value="Protein kinase-like (PK-like)"/>
    <property type="match status" value="1"/>
</dbReference>
<dbReference type="Gene3D" id="1.10.510.10">
    <property type="entry name" value="Transferase(Phosphotransferase) domain 1"/>
    <property type="match status" value="1"/>
</dbReference>
<dbReference type="Pfam" id="PF00069">
    <property type="entry name" value="Pkinase"/>
    <property type="match status" value="1"/>
</dbReference>
<dbReference type="Proteomes" id="UP001159364">
    <property type="component" value="Linkage Group LG05"/>
</dbReference>
<organism evidence="2 3">
    <name type="scientific">Erythroxylum novogranatense</name>
    <dbReference type="NCBI Taxonomy" id="1862640"/>
    <lineage>
        <taxon>Eukaryota</taxon>
        <taxon>Viridiplantae</taxon>
        <taxon>Streptophyta</taxon>
        <taxon>Embryophyta</taxon>
        <taxon>Tracheophyta</taxon>
        <taxon>Spermatophyta</taxon>
        <taxon>Magnoliopsida</taxon>
        <taxon>eudicotyledons</taxon>
        <taxon>Gunneridae</taxon>
        <taxon>Pentapetalae</taxon>
        <taxon>rosids</taxon>
        <taxon>fabids</taxon>
        <taxon>Malpighiales</taxon>
        <taxon>Erythroxylaceae</taxon>
        <taxon>Erythroxylum</taxon>
    </lineage>
</organism>
<dbReference type="InterPro" id="IPR011009">
    <property type="entry name" value="Kinase-like_dom_sf"/>
</dbReference>
<sequence>MLSRAFTKPKRNPRYEDCSNWSGTILEYDEESLVGFVDNLPLTFCGENESQLSLREVLRASVGVMGESRLGMTEKVVLLEGKVYAAKRFRIVSVGRREFNRRVERFAEVSQKCRNLVPPTAFIYAKRIKFVLCDYYPMGSLADLLTGGRENGHTALDWNQRYMIALFTARAIAFVHAQYPPYEKRMQMNVHGNVKASNIMVNVDFTACLSDYGFIQLADLEEAPDTWQKKRPHPPDCSYSNKISQACDMYNFGVVLLDMLGGPGFTGCITQKKEKIKEALSWILPYSVKMHHCPYPSKAIPPSG</sequence>
<protein>
    <recommendedName>
        <fullName evidence="1">Protein kinase domain-containing protein</fullName>
    </recommendedName>
</protein>
<dbReference type="PROSITE" id="PS50011">
    <property type="entry name" value="PROTEIN_KINASE_DOM"/>
    <property type="match status" value="1"/>
</dbReference>
<accession>A0AAV8TFD2</accession>
<dbReference type="AlphaFoldDB" id="A0AAV8TFD2"/>
<dbReference type="PANTHER" id="PTHR48007:SF55">
    <property type="entry name" value="PROTEIN KINASE DOMAIN-CONTAINING PROTEIN"/>
    <property type="match status" value="1"/>
</dbReference>
<dbReference type="InterPro" id="IPR000719">
    <property type="entry name" value="Prot_kinase_dom"/>
</dbReference>
<evidence type="ECO:0000313" key="2">
    <source>
        <dbReference type="EMBL" id="KAJ8764884.1"/>
    </source>
</evidence>
<evidence type="ECO:0000313" key="3">
    <source>
        <dbReference type="Proteomes" id="UP001159364"/>
    </source>
</evidence>
<comment type="caution">
    <text evidence="2">The sequence shown here is derived from an EMBL/GenBank/DDBJ whole genome shotgun (WGS) entry which is preliminary data.</text>
</comment>
<dbReference type="PANTHER" id="PTHR48007">
    <property type="entry name" value="LEUCINE-RICH REPEAT RECEPTOR-LIKE PROTEIN KINASE PXC1"/>
    <property type="match status" value="1"/>
</dbReference>